<dbReference type="Proteomes" id="UP000465240">
    <property type="component" value="Unassembled WGS sequence"/>
</dbReference>
<name>A0ABQ1C2N1_9MYCO</name>
<evidence type="ECO:0000313" key="2">
    <source>
        <dbReference type="Proteomes" id="UP000465240"/>
    </source>
</evidence>
<reference evidence="1 2" key="1">
    <citation type="journal article" date="2019" name="Emerg. Microbes Infect.">
        <title>Comprehensive subspecies identification of 175 nontuberculous mycobacteria species based on 7547 genomic profiles.</title>
        <authorList>
            <person name="Matsumoto Y."/>
            <person name="Kinjo T."/>
            <person name="Motooka D."/>
            <person name="Nabeya D."/>
            <person name="Jung N."/>
            <person name="Uechi K."/>
            <person name="Horii T."/>
            <person name="Iida T."/>
            <person name="Fujita J."/>
            <person name="Nakamura S."/>
        </authorList>
    </citation>
    <scope>NUCLEOTIDE SEQUENCE [LARGE SCALE GENOMIC DNA]</scope>
    <source>
        <strain evidence="1 2">JCM 18565</strain>
    </source>
</reference>
<comment type="caution">
    <text evidence="1">The sequence shown here is derived from an EMBL/GenBank/DDBJ whole genome shotgun (WGS) entry which is preliminary data.</text>
</comment>
<proteinExistence type="predicted"/>
<dbReference type="EMBL" id="BLKX01000001">
    <property type="protein sequence ID" value="GFG78556.1"/>
    <property type="molecule type" value="Genomic_DNA"/>
</dbReference>
<evidence type="ECO:0000313" key="1">
    <source>
        <dbReference type="EMBL" id="GFG78556.1"/>
    </source>
</evidence>
<organism evidence="1 2">
    <name type="scientific">Mycobacterium paragordonae</name>
    <dbReference type="NCBI Taxonomy" id="1389713"/>
    <lineage>
        <taxon>Bacteria</taxon>
        <taxon>Bacillati</taxon>
        <taxon>Actinomycetota</taxon>
        <taxon>Actinomycetes</taxon>
        <taxon>Mycobacteriales</taxon>
        <taxon>Mycobacteriaceae</taxon>
        <taxon>Mycobacterium</taxon>
    </lineage>
</organism>
<keyword evidence="2" id="KW-1185">Reference proteome</keyword>
<protein>
    <recommendedName>
        <fullName evidence="3">Amino acid aminotransferase</fullName>
    </recommendedName>
</protein>
<evidence type="ECO:0008006" key="3">
    <source>
        <dbReference type="Google" id="ProtNLM"/>
    </source>
</evidence>
<sequence>MKTPSSTPPTDPETAALDYLVRIGEAVPKATALAGALRDVAGALHVEGALAGLTTAADAQLAAATIAEAACTADDPVAAPRIRAAAIRAGCWDCANTDGLAQPLDGAATVLDVM</sequence>
<accession>A0ABQ1C2N1</accession>
<gene>
    <name evidence="1" type="ORF">MPRG_18320</name>
</gene>
<dbReference type="RefSeq" id="WP_120792415.1">
    <property type="nucleotide sequence ID" value="NZ_BLKX01000001.1"/>
</dbReference>